<dbReference type="GO" id="GO:0008936">
    <property type="term" value="F:nicotinamidase activity"/>
    <property type="evidence" value="ECO:0007669"/>
    <property type="project" value="UniProtKB-EC"/>
</dbReference>
<accession>A0A5A8C9G6</accession>
<dbReference type="PANTHER" id="PTHR11080">
    <property type="entry name" value="PYRAZINAMIDASE/NICOTINAMIDASE"/>
    <property type="match status" value="1"/>
</dbReference>
<feature type="compositionally biased region" description="Low complexity" evidence="8">
    <location>
        <begin position="455"/>
        <end position="468"/>
    </location>
</feature>
<feature type="region of interest" description="Disordered" evidence="8">
    <location>
        <begin position="395"/>
        <end position="468"/>
    </location>
</feature>
<proteinExistence type="inferred from homology"/>
<evidence type="ECO:0000256" key="7">
    <source>
        <dbReference type="ARBA" id="ARBA00043224"/>
    </source>
</evidence>
<reference evidence="10 11" key="1">
    <citation type="submission" date="2019-07" db="EMBL/GenBank/DDBJ databases">
        <title>Genomes of Cafeteria roenbergensis.</title>
        <authorList>
            <person name="Fischer M.G."/>
            <person name="Hackl T."/>
            <person name="Roman M."/>
        </authorList>
    </citation>
    <scope>NUCLEOTIDE SEQUENCE [LARGE SCALE GENOMIC DNA]</scope>
    <source>
        <strain evidence="10 11">BVI</strain>
    </source>
</reference>
<keyword evidence="2" id="KW-0662">Pyridine nucleotide biosynthesis</keyword>
<evidence type="ECO:0000256" key="2">
    <source>
        <dbReference type="ARBA" id="ARBA00022642"/>
    </source>
</evidence>
<evidence type="ECO:0000256" key="8">
    <source>
        <dbReference type="SAM" id="MobiDB-lite"/>
    </source>
</evidence>
<evidence type="ECO:0000256" key="5">
    <source>
        <dbReference type="ARBA" id="ARBA00037900"/>
    </source>
</evidence>
<feature type="domain" description="Isochorismatase-like" evidence="9">
    <location>
        <begin position="287"/>
        <end position="356"/>
    </location>
</feature>
<protein>
    <recommendedName>
        <fullName evidence="6">nicotinamidase</fullName>
        <ecNumber evidence="6">3.5.1.19</ecNumber>
    </recommendedName>
    <alternativeName>
        <fullName evidence="7">Nicotinamide deamidase</fullName>
    </alternativeName>
</protein>
<name>A0A5A8C9G6_CAFRO</name>
<dbReference type="InterPro" id="IPR036380">
    <property type="entry name" value="Isochorismatase-like_sf"/>
</dbReference>
<dbReference type="Pfam" id="PF00857">
    <property type="entry name" value="Isochorismatase"/>
    <property type="match status" value="1"/>
</dbReference>
<keyword evidence="3" id="KW-0479">Metal-binding</keyword>
<evidence type="ECO:0000256" key="4">
    <source>
        <dbReference type="ARBA" id="ARBA00022801"/>
    </source>
</evidence>
<sequence>MEAPRGALGISVFGRAGDPESAAAVRLAHLLSTSIASFRHPHVTLTLPEAWEAKAKALAAESKLEGAGALPCPFVVASSGRVIGSGTDFAVWAQDSFGVACDLDPPALRTRAAADMAACKEEEAQREMLGACLEKRRALIMVDIQRDFCDGGSLAVPDGNQIIAVVNSLRERWNWDLVVLTQDWHPADHISFSSNNPGTSVFETITIPDVGEQVMWPDHCVQGSSGAEFHPSLIARPGHRLQAGDAVPDDDGPGDRTDVVIRKGTVRGVDSYSGFGDATEDKRQELTPLRALLAARGIEVVVVVGLALDFCVAFTARDSQRFGFETYMVLDGTRGITSEGVDKELELCEGAGVRLVRSSQVPTGALEAAVRRSAGLPGWSPVRAGSSAAAAGAGDARRLREAGPADAAAGGEGGEAGRAVAGGNARAERGAGAGAKDGDDAAASGAGATIGAGSRGEASGAAAALVSS</sequence>
<dbReference type="AlphaFoldDB" id="A0A5A8C9G6"/>
<dbReference type="InterPro" id="IPR052347">
    <property type="entry name" value="Isochorismatase_Nicotinamidase"/>
</dbReference>
<evidence type="ECO:0000256" key="1">
    <source>
        <dbReference type="ARBA" id="ARBA00006336"/>
    </source>
</evidence>
<evidence type="ECO:0000313" key="11">
    <source>
        <dbReference type="Proteomes" id="UP000323011"/>
    </source>
</evidence>
<comment type="caution">
    <text evidence="10">The sequence shown here is derived from an EMBL/GenBank/DDBJ whole genome shotgun (WGS) entry which is preliminary data.</text>
</comment>
<comment type="pathway">
    <text evidence="5">Cofactor biosynthesis; nicotinate biosynthesis; nicotinate from nicotinamide: step 1/1.</text>
</comment>
<dbReference type="CDD" id="cd01011">
    <property type="entry name" value="nicotinamidase"/>
    <property type="match status" value="1"/>
</dbReference>
<comment type="similarity">
    <text evidence="1">Belongs to the isochorismatase family.</text>
</comment>
<keyword evidence="11" id="KW-1185">Reference proteome</keyword>
<dbReference type="EC" id="3.5.1.19" evidence="6"/>
<dbReference type="PANTHER" id="PTHR11080:SF2">
    <property type="entry name" value="LD05707P"/>
    <property type="match status" value="1"/>
</dbReference>
<dbReference type="SUPFAM" id="SSF52499">
    <property type="entry name" value="Isochorismatase-like hydrolases"/>
    <property type="match status" value="1"/>
</dbReference>
<dbReference type="GO" id="GO:0046872">
    <property type="term" value="F:metal ion binding"/>
    <property type="evidence" value="ECO:0007669"/>
    <property type="project" value="UniProtKB-KW"/>
</dbReference>
<dbReference type="Proteomes" id="UP000323011">
    <property type="component" value="Unassembled WGS sequence"/>
</dbReference>
<evidence type="ECO:0000313" key="10">
    <source>
        <dbReference type="EMBL" id="KAA0149535.1"/>
    </source>
</evidence>
<organism evidence="10 11">
    <name type="scientific">Cafeteria roenbergensis</name>
    <name type="common">Marine flagellate</name>
    <dbReference type="NCBI Taxonomy" id="33653"/>
    <lineage>
        <taxon>Eukaryota</taxon>
        <taxon>Sar</taxon>
        <taxon>Stramenopiles</taxon>
        <taxon>Bigyra</taxon>
        <taxon>Opalozoa</taxon>
        <taxon>Bicosoecida</taxon>
        <taxon>Cafeteriaceae</taxon>
        <taxon>Cafeteria</taxon>
    </lineage>
</organism>
<dbReference type="InterPro" id="IPR000868">
    <property type="entry name" value="Isochorismatase-like_dom"/>
</dbReference>
<keyword evidence="4" id="KW-0378">Hydrolase</keyword>
<dbReference type="GO" id="GO:0019363">
    <property type="term" value="P:pyridine nucleotide biosynthetic process"/>
    <property type="evidence" value="ECO:0007669"/>
    <property type="project" value="UniProtKB-KW"/>
</dbReference>
<dbReference type="Gene3D" id="3.40.50.850">
    <property type="entry name" value="Isochorismatase-like"/>
    <property type="match status" value="1"/>
</dbReference>
<gene>
    <name evidence="10" type="ORF">FNF29_05921</name>
</gene>
<dbReference type="EMBL" id="VLTN01000042">
    <property type="protein sequence ID" value="KAA0149535.1"/>
    <property type="molecule type" value="Genomic_DNA"/>
</dbReference>
<evidence type="ECO:0000259" key="9">
    <source>
        <dbReference type="Pfam" id="PF00857"/>
    </source>
</evidence>
<evidence type="ECO:0000256" key="6">
    <source>
        <dbReference type="ARBA" id="ARBA00039017"/>
    </source>
</evidence>
<evidence type="ECO:0000256" key="3">
    <source>
        <dbReference type="ARBA" id="ARBA00022723"/>
    </source>
</evidence>